<dbReference type="PANTHER" id="PTHR43421">
    <property type="entry name" value="METALLOPROTEASE PMBA"/>
    <property type="match status" value="1"/>
</dbReference>
<dbReference type="Proteomes" id="UP000287361">
    <property type="component" value="Unassembled WGS sequence"/>
</dbReference>
<protein>
    <submittedName>
        <fullName evidence="5">Peptidase</fullName>
    </submittedName>
</protein>
<dbReference type="InterPro" id="IPR047657">
    <property type="entry name" value="PmbA"/>
</dbReference>
<proteinExistence type="inferred from homology"/>
<comment type="similarity">
    <text evidence="1">Belongs to the peptidase U62 family.</text>
</comment>
<dbReference type="OrthoDB" id="9803618at2"/>
<dbReference type="SUPFAM" id="SSF111283">
    <property type="entry name" value="Putative modulator of DNA gyrase, PmbA/TldD"/>
    <property type="match status" value="1"/>
</dbReference>
<feature type="domain" description="Metalloprotease TldD/E central" evidence="4">
    <location>
        <begin position="115"/>
        <end position="218"/>
    </location>
</feature>
<gene>
    <name evidence="5" type="ORF">KGMB03357_07470</name>
</gene>
<dbReference type="GO" id="GO:0006508">
    <property type="term" value="P:proteolysis"/>
    <property type="evidence" value="ECO:0007669"/>
    <property type="project" value="InterPro"/>
</dbReference>
<feature type="domain" description="Metalloprotease TldD/E N-terminal" evidence="2">
    <location>
        <begin position="22"/>
        <end position="86"/>
    </location>
</feature>
<comment type="caution">
    <text evidence="5">The sequence shown here is derived from an EMBL/GenBank/DDBJ whole genome shotgun (WGS) entry which is preliminary data.</text>
</comment>
<keyword evidence="6" id="KW-1185">Reference proteome</keyword>
<dbReference type="AlphaFoldDB" id="A0A401LBZ9"/>
<dbReference type="InterPro" id="IPR036059">
    <property type="entry name" value="TldD/PmbA_sf"/>
</dbReference>
<organism evidence="5 6">
    <name type="scientific">Anaerotignum faecicola</name>
    <dbReference type="NCBI Taxonomy" id="2358141"/>
    <lineage>
        <taxon>Bacteria</taxon>
        <taxon>Bacillati</taxon>
        <taxon>Bacillota</taxon>
        <taxon>Clostridia</taxon>
        <taxon>Lachnospirales</taxon>
        <taxon>Anaerotignaceae</taxon>
        <taxon>Anaerotignum</taxon>
    </lineage>
</organism>
<dbReference type="InterPro" id="IPR045570">
    <property type="entry name" value="Metalloprtase-TldD/E_cen_dom"/>
</dbReference>
<dbReference type="Pfam" id="PF01523">
    <property type="entry name" value="PmbA_TldD_1st"/>
    <property type="match status" value="1"/>
</dbReference>
<feature type="domain" description="Metalloprotease TldD/E C-terminal" evidence="3">
    <location>
        <begin position="225"/>
        <end position="446"/>
    </location>
</feature>
<evidence type="ECO:0000259" key="4">
    <source>
        <dbReference type="Pfam" id="PF19290"/>
    </source>
</evidence>
<evidence type="ECO:0000313" key="5">
    <source>
        <dbReference type="EMBL" id="GCB29086.1"/>
    </source>
</evidence>
<dbReference type="GO" id="GO:0005829">
    <property type="term" value="C:cytosol"/>
    <property type="evidence" value="ECO:0007669"/>
    <property type="project" value="TreeGrafter"/>
</dbReference>
<sequence length="447" mass="47616">MERKEFLEKVLAYGRQAGFADCEVYYRGGKAFEVLILEGEVSDYENSREEGLAFRGNINGRTGYAYTEQLTEDAIAYLVETAKENAALLSPEDCEELYAGEENYPELEGVNAALEELRVEEKISAAMRMETAALAGAEEVASLDYCALGTSLAEVVIRNTRGLDVSFAKNFATAYVSAIAKKGGETKTGSYFWKAQDWNEFNPEETGRMAAKRAASHLGAASVPSGKYDVIFDGRAMVSLLGAFAGVFFAENAQKGFSLLQGKTGEKIASEGVTLRDDALLLGGYGTQPFDSEGVSGKNKAIIENGVLKTLLYNRRTAKKDGVASTGNGFKMGLTGSVKTAPTNFYLARGEISQDVLLAKMGTGLLITSLMGLHAGTNAVSGDFSLSAEGFRIKGGRIDAPVEQITVAGNFYQLLAEVEEIADDLYFGSGGVGSPSVLVRGLAIAGS</sequence>
<name>A0A401LBZ9_9FIRM</name>
<reference evidence="5 6" key="1">
    <citation type="submission" date="2018-10" db="EMBL/GenBank/DDBJ databases">
        <title>Draft Genome Sequence of Anaerotignum sp. KCTC 15736.</title>
        <authorList>
            <person name="Choi S.H."/>
            <person name="Kim J.S."/>
            <person name="Kang S.W."/>
            <person name="Lee J.S."/>
            <person name="Park S.H."/>
        </authorList>
    </citation>
    <scope>NUCLEOTIDE SEQUENCE [LARGE SCALE GENOMIC DNA]</scope>
    <source>
        <strain evidence="5 6">KCTC 15736</strain>
    </source>
</reference>
<evidence type="ECO:0000256" key="1">
    <source>
        <dbReference type="ARBA" id="ARBA00005836"/>
    </source>
</evidence>
<dbReference type="EMBL" id="BHVZ01000001">
    <property type="protein sequence ID" value="GCB29086.1"/>
    <property type="molecule type" value="Genomic_DNA"/>
</dbReference>
<evidence type="ECO:0000259" key="3">
    <source>
        <dbReference type="Pfam" id="PF19289"/>
    </source>
</evidence>
<accession>A0A401LBZ9</accession>
<dbReference type="Pfam" id="PF19290">
    <property type="entry name" value="PmbA_TldD_2nd"/>
    <property type="match status" value="1"/>
</dbReference>
<dbReference type="InterPro" id="IPR002510">
    <property type="entry name" value="Metalloprtase-TldD/E_N"/>
</dbReference>
<dbReference type="Gene3D" id="3.30.2290.10">
    <property type="entry name" value="PmbA/TldD superfamily"/>
    <property type="match status" value="1"/>
</dbReference>
<dbReference type="PANTHER" id="PTHR43421:SF1">
    <property type="entry name" value="METALLOPROTEASE PMBA"/>
    <property type="match status" value="1"/>
</dbReference>
<dbReference type="Pfam" id="PF19289">
    <property type="entry name" value="PmbA_TldD_3rd"/>
    <property type="match status" value="1"/>
</dbReference>
<dbReference type="InterPro" id="IPR035068">
    <property type="entry name" value="TldD/PmbA_N"/>
</dbReference>
<dbReference type="InterPro" id="IPR045569">
    <property type="entry name" value="Metalloprtase-TldD/E_C"/>
</dbReference>
<evidence type="ECO:0000313" key="6">
    <source>
        <dbReference type="Proteomes" id="UP000287361"/>
    </source>
</evidence>
<evidence type="ECO:0000259" key="2">
    <source>
        <dbReference type="Pfam" id="PF01523"/>
    </source>
</evidence>
<dbReference type="GO" id="GO:0008237">
    <property type="term" value="F:metallopeptidase activity"/>
    <property type="evidence" value="ECO:0007669"/>
    <property type="project" value="InterPro"/>
</dbReference>